<sequence length="66" mass="7483">MSKPIGVRQSQTRAGMTVQLSTTERASTKREKLRSDYATRRVKASQDEMRKGIRSRNGNSPLNNVF</sequence>
<evidence type="ECO:0000313" key="2">
    <source>
        <dbReference type="Proteomes" id="UP000095287"/>
    </source>
</evidence>
<organism evidence="2 3">
    <name type="scientific">Steinernema glaseri</name>
    <dbReference type="NCBI Taxonomy" id="37863"/>
    <lineage>
        <taxon>Eukaryota</taxon>
        <taxon>Metazoa</taxon>
        <taxon>Ecdysozoa</taxon>
        <taxon>Nematoda</taxon>
        <taxon>Chromadorea</taxon>
        <taxon>Rhabditida</taxon>
        <taxon>Tylenchina</taxon>
        <taxon>Panagrolaimomorpha</taxon>
        <taxon>Strongyloidoidea</taxon>
        <taxon>Steinernematidae</taxon>
        <taxon>Steinernema</taxon>
    </lineage>
</organism>
<evidence type="ECO:0000313" key="3">
    <source>
        <dbReference type="WBParaSite" id="L893_g10303.t1"/>
    </source>
</evidence>
<feature type="compositionally biased region" description="Polar residues" evidence="1">
    <location>
        <begin position="56"/>
        <end position="66"/>
    </location>
</feature>
<reference evidence="3" key="1">
    <citation type="submission" date="2016-11" db="UniProtKB">
        <authorList>
            <consortium name="WormBaseParasite"/>
        </authorList>
    </citation>
    <scope>IDENTIFICATION</scope>
</reference>
<keyword evidence="2" id="KW-1185">Reference proteome</keyword>
<accession>A0A1I7XWI6</accession>
<name>A0A1I7XWI6_9BILA</name>
<dbReference type="Proteomes" id="UP000095287">
    <property type="component" value="Unplaced"/>
</dbReference>
<feature type="region of interest" description="Disordered" evidence="1">
    <location>
        <begin position="1"/>
        <end position="66"/>
    </location>
</feature>
<dbReference type="AlphaFoldDB" id="A0A1I7XWI6"/>
<feature type="compositionally biased region" description="Polar residues" evidence="1">
    <location>
        <begin position="8"/>
        <end position="25"/>
    </location>
</feature>
<dbReference type="WBParaSite" id="L893_g10303.t1">
    <property type="protein sequence ID" value="L893_g10303.t1"/>
    <property type="gene ID" value="L893_g10303"/>
</dbReference>
<evidence type="ECO:0000256" key="1">
    <source>
        <dbReference type="SAM" id="MobiDB-lite"/>
    </source>
</evidence>
<proteinExistence type="predicted"/>
<protein>
    <submittedName>
        <fullName evidence="3">4F5 domain-containing protein</fullName>
    </submittedName>
</protein>
<feature type="compositionally biased region" description="Basic and acidic residues" evidence="1">
    <location>
        <begin position="26"/>
        <end position="51"/>
    </location>
</feature>